<evidence type="ECO:0000259" key="4">
    <source>
        <dbReference type="Pfam" id="PF22666"/>
    </source>
</evidence>
<dbReference type="GO" id="GO:0004553">
    <property type="term" value="F:hydrolase activity, hydrolyzing O-glycosyl compounds"/>
    <property type="evidence" value="ECO:0007669"/>
    <property type="project" value="UniProtKB-ARBA"/>
</dbReference>
<sequence>MNKLSKLILMLPLALAPLAGQAAPKGGSHAALAAGFVAPPDSVQTSVYWYWLSGNVSKEGVVKDLEAMKRAGINRAFIGNIGLGELATPYAPVKLFTDEWWEVTHAALKRASELGIEIGMFNSPGWSQAGGPWIEPGQAMRYLASVKAHVRGGGKVEVELPRPSADFQDVRVVAYPAPAVGRAALTAADTRVTAAGTAAGAQCLIDGDPATEFLFDGSPEAVIDLVTDADLDLRNITVWPARRPIRAEAELQVKGADGYRTVASFGIDRSNPNIEVGFDPYAPVSVSVAKTTGREFRLIVRGAGKDTGLGEVLLSSLPRVERYAEKTFAKMFQSPLPYWEEYQWRDQPVLDAESLAVDPAEVVDITECLDGDRLVWEAPAGEWVVMRTGMRPTGIQNSPAAPEGTGLEVDKMTPAYLQHHFDAFIGEILRRIPAEDRRTFRVVVADSYEKGGQNFTDTFLTDFRERYGYDALPFLPVYDGVVVGSQDISDRFLWDMRRLAADKLAYAHIGGLREIAHKYGLTLWLENYGHWGYPGEFLQYGGQSDEVGGEFWGEGSLGDIENRAASSCAHIYGKRKVSAESYTSAGNDFGRYPAMVKPRGDRFFSEGINNTLLHVYISQPGDELPGMNAWFGTEFNRNNTWFSHIDLFTDYLKRVNYMLQQGLNVADVAYFIGEDAPKMTGVTDPALPRGYQYDYINGEVLLERATVKDGLWTLPHGTQYRILVLPKLKTMRPELLAKLQALVREGGVLLGPAPQRSPSLEGYPDADARVRRMAAELWGGVDGKAVKAARYGKGAVLDGMTMEEALAYVQCLPDCEVGADVPVLFGHRDAGDEQIYFLTNQSDARIAFPCTLRVTGSVPEAWDAVTGAIRPLPEFEDDGRRTTLPMVLEPNQSLFVVLRADGAGAAHRDGTANFPTPVRVKTLDGPWTLTFQEGRRGPAEPVVADELKDLRLSDDESVRYFSGSVRYETTFDLRGKEKSGRLYVNTGQVGVMAKVYVNGKYAGGVWTAPYRVDVTDFVRKGKNTLVIDVVNTWVNRLIGDSRLPEDQRGTWTLNNPWRPDSQLQPSGLFNPVVIERMIAR</sequence>
<dbReference type="Gene3D" id="2.60.120.260">
    <property type="entry name" value="Galactose-binding domain-like"/>
    <property type="match status" value="1"/>
</dbReference>
<comment type="caution">
    <text evidence="5">The sequence shown here is derived from an EMBL/GenBank/DDBJ whole genome shotgun (WGS) entry which is preliminary data.</text>
</comment>
<dbReference type="Pfam" id="PF22666">
    <property type="entry name" value="Glyco_hydro_2_N2"/>
    <property type="match status" value="1"/>
</dbReference>
<dbReference type="InterPro" id="IPR054593">
    <property type="entry name" value="Beta-mannosidase-like_N2"/>
</dbReference>
<reference evidence="6" key="1">
    <citation type="submission" date="2017-04" db="EMBL/GenBank/DDBJ databases">
        <title>Function of individual gut microbiota members based on whole genome sequencing of pure cultures obtained from chicken caecum.</title>
        <authorList>
            <person name="Medvecky M."/>
            <person name="Cejkova D."/>
            <person name="Polansky O."/>
            <person name="Karasova D."/>
            <person name="Kubasova T."/>
            <person name="Cizek A."/>
            <person name="Rychlik I."/>
        </authorList>
    </citation>
    <scope>NUCLEOTIDE SEQUENCE [LARGE SCALE GENOMIC DNA]</scope>
    <source>
        <strain evidence="6">An90</strain>
    </source>
</reference>
<dbReference type="eggNOG" id="COG3250">
    <property type="taxonomic scope" value="Bacteria"/>
</dbReference>
<dbReference type="InterPro" id="IPR008979">
    <property type="entry name" value="Galactose-bd-like_sf"/>
</dbReference>
<evidence type="ECO:0000313" key="6">
    <source>
        <dbReference type="Proteomes" id="UP000195772"/>
    </source>
</evidence>
<name>A0A1Y3QVJ3_9BACT</name>
<keyword evidence="1 3" id="KW-0732">Signal</keyword>
<feature type="chain" id="PRO_5013028551" evidence="3">
    <location>
        <begin position="23"/>
        <end position="1080"/>
    </location>
</feature>
<proteinExistence type="predicted"/>
<keyword evidence="2 5" id="KW-0378">Hydrolase</keyword>
<dbReference type="SUPFAM" id="SSF49785">
    <property type="entry name" value="Galactose-binding domain-like"/>
    <property type="match status" value="1"/>
</dbReference>
<dbReference type="PANTHER" id="PTHR43817:SF1">
    <property type="entry name" value="HYDROLASE, FAMILY 43, PUTATIVE (AFU_ORTHOLOGUE AFUA_3G01660)-RELATED"/>
    <property type="match status" value="1"/>
</dbReference>
<dbReference type="OrthoDB" id="9761519at2"/>
<gene>
    <name evidence="5" type="ORF">B5G41_08095</name>
</gene>
<evidence type="ECO:0000256" key="3">
    <source>
        <dbReference type="SAM" id="SignalP"/>
    </source>
</evidence>
<dbReference type="PANTHER" id="PTHR43817">
    <property type="entry name" value="GLYCOSYL HYDROLASE"/>
    <property type="match status" value="1"/>
</dbReference>
<dbReference type="RefSeq" id="WP_087402264.1">
    <property type="nucleotide sequence ID" value="NZ_NFHB01000004.1"/>
</dbReference>
<feature type="signal peptide" evidence="3">
    <location>
        <begin position="1"/>
        <end position="22"/>
    </location>
</feature>
<organism evidence="5 6">
    <name type="scientific">Alistipes onderdonkii</name>
    <dbReference type="NCBI Taxonomy" id="328813"/>
    <lineage>
        <taxon>Bacteria</taxon>
        <taxon>Pseudomonadati</taxon>
        <taxon>Bacteroidota</taxon>
        <taxon>Bacteroidia</taxon>
        <taxon>Bacteroidales</taxon>
        <taxon>Rikenellaceae</taxon>
        <taxon>Alistipes</taxon>
    </lineage>
</organism>
<evidence type="ECO:0000313" key="5">
    <source>
        <dbReference type="EMBL" id="OUN03636.1"/>
    </source>
</evidence>
<evidence type="ECO:0000256" key="1">
    <source>
        <dbReference type="ARBA" id="ARBA00022729"/>
    </source>
</evidence>
<dbReference type="NCBIfam" id="NF045579">
    <property type="entry name" value="rhamnoside_JR"/>
    <property type="match status" value="1"/>
</dbReference>
<dbReference type="AlphaFoldDB" id="A0A1Y3QVJ3"/>
<feature type="domain" description="Beta-mannosidase-like galactose-binding" evidence="4">
    <location>
        <begin position="965"/>
        <end position="1035"/>
    </location>
</feature>
<dbReference type="Pfam" id="PF17132">
    <property type="entry name" value="Glyco_hydro_106"/>
    <property type="match status" value="1"/>
</dbReference>
<dbReference type="Proteomes" id="UP000195772">
    <property type="component" value="Unassembled WGS sequence"/>
</dbReference>
<evidence type="ECO:0000256" key="2">
    <source>
        <dbReference type="ARBA" id="ARBA00022801"/>
    </source>
</evidence>
<dbReference type="EMBL" id="NFHB01000004">
    <property type="protein sequence ID" value="OUN03636.1"/>
    <property type="molecule type" value="Genomic_DNA"/>
</dbReference>
<protein>
    <submittedName>
        <fullName evidence="5">Glycoside hydrolase family 2</fullName>
    </submittedName>
</protein>
<accession>A0A1Y3QVJ3</accession>